<organism evidence="4 5">
    <name type="scientific">Actinokineospora terrae</name>
    <dbReference type="NCBI Taxonomy" id="155974"/>
    <lineage>
        <taxon>Bacteria</taxon>
        <taxon>Bacillati</taxon>
        <taxon>Actinomycetota</taxon>
        <taxon>Actinomycetes</taxon>
        <taxon>Pseudonocardiales</taxon>
        <taxon>Pseudonocardiaceae</taxon>
        <taxon>Actinokineospora</taxon>
    </lineage>
</organism>
<evidence type="ECO:0000256" key="1">
    <source>
        <dbReference type="ARBA" id="ARBA00022603"/>
    </source>
</evidence>
<dbReference type="Proteomes" id="UP000199051">
    <property type="component" value="Unassembled WGS sequence"/>
</dbReference>
<dbReference type="Gene3D" id="3.40.50.150">
    <property type="entry name" value="Vaccinia Virus protein VP39"/>
    <property type="match status" value="1"/>
</dbReference>
<dbReference type="GO" id="GO:0032259">
    <property type="term" value="P:methylation"/>
    <property type="evidence" value="ECO:0007669"/>
    <property type="project" value="UniProtKB-KW"/>
</dbReference>
<reference evidence="5" key="1">
    <citation type="submission" date="2016-10" db="EMBL/GenBank/DDBJ databases">
        <authorList>
            <person name="Varghese N."/>
            <person name="Submissions S."/>
        </authorList>
    </citation>
    <scope>NUCLEOTIDE SEQUENCE [LARGE SCALE GENOMIC DNA]</scope>
    <source>
        <strain evidence="5">DSM 44260</strain>
    </source>
</reference>
<keyword evidence="2 4" id="KW-0808">Transferase</keyword>
<name>A0A1H9VJ91_9PSEU</name>
<feature type="domain" description="Methyltransferase" evidence="3">
    <location>
        <begin position="40"/>
        <end position="131"/>
    </location>
</feature>
<dbReference type="STRING" id="155974.SAMN04487818_108398"/>
<dbReference type="SUPFAM" id="SSF53335">
    <property type="entry name" value="S-adenosyl-L-methionine-dependent methyltransferases"/>
    <property type="match status" value="1"/>
</dbReference>
<dbReference type="PANTHER" id="PTHR44942">
    <property type="entry name" value="METHYLTRANSF_11 DOMAIN-CONTAINING PROTEIN"/>
    <property type="match status" value="1"/>
</dbReference>
<dbReference type="InterPro" id="IPR041698">
    <property type="entry name" value="Methyltransf_25"/>
</dbReference>
<keyword evidence="1 4" id="KW-0489">Methyltransferase</keyword>
<evidence type="ECO:0000259" key="3">
    <source>
        <dbReference type="Pfam" id="PF13649"/>
    </source>
</evidence>
<gene>
    <name evidence="4" type="ORF">SAMN04487818_108398</name>
</gene>
<dbReference type="InterPro" id="IPR029063">
    <property type="entry name" value="SAM-dependent_MTases_sf"/>
</dbReference>
<evidence type="ECO:0000256" key="2">
    <source>
        <dbReference type="ARBA" id="ARBA00022679"/>
    </source>
</evidence>
<keyword evidence="5" id="KW-1185">Reference proteome</keyword>
<dbReference type="EMBL" id="FOGI01000008">
    <property type="protein sequence ID" value="SES21561.1"/>
    <property type="molecule type" value="Genomic_DNA"/>
</dbReference>
<evidence type="ECO:0000313" key="5">
    <source>
        <dbReference type="Proteomes" id="UP000199051"/>
    </source>
</evidence>
<accession>A0A1H9VJ91</accession>
<dbReference type="CDD" id="cd02440">
    <property type="entry name" value="AdoMet_MTases"/>
    <property type="match status" value="1"/>
</dbReference>
<dbReference type="RefSeq" id="WP_092780963.1">
    <property type="nucleotide sequence ID" value="NZ_FOGI01000008.1"/>
</dbReference>
<dbReference type="AlphaFoldDB" id="A0A1H9VJ91"/>
<dbReference type="InterPro" id="IPR051052">
    <property type="entry name" value="Diverse_substrate_MTase"/>
</dbReference>
<evidence type="ECO:0000313" key="4">
    <source>
        <dbReference type="EMBL" id="SES21561.1"/>
    </source>
</evidence>
<protein>
    <submittedName>
        <fullName evidence="4">Methyltransferase domain-containing protein</fullName>
    </submittedName>
</protein>
<sequence length="258" mass="27677">MELGFGGEVADFYDRYRRGYPTEVIDGVVEAFALTGDDVVVDLGCGTGQLSVPLAARVKAVVGVDPEPDMLAHAAAHGAKNTTWVVGTDTDLPALRAATGPVAAVTVGQALHWMDHELLFGEIEPTVRAGGGIAIVTNGTPLWLQDSDWSRRLREVLEQWFTTKLSATCGTDDASQERYLAAMTAAGLTVDKSVVTYAGELTLPEIVGGIYSALPVHRLPSRENREFLECRIDKAFQGQAMFAEEVRVTTLIGRVTGT</sequence>
<proteinExistence type="predicted"/>
<dbReference type="PANTHER" id="PTHR44942:SF4">
    <property type="entry name" value="METHYLTRANSFERASE TYPE 11 DOMAIN-CONTAINING PROTEIN"/>
    <property type="match status" value="1"/>
</dbReference>
<dbReference type="Pfam" id="PF13649">
    <property type="entry name" value="Methyltransf_25"/>
    <property type="match status" value="1"/>
</dbReference>
<dbReference type="GO" id="GO:0008168">
    <property type="term" value="F:methyltransferase activity"/>
    <property type="evidence" value="ECO:0007669"/>
    <property type="project" value="UniProtKB-KW"/>
</dbReference>